<comment type="caution">
    <text evidence="12">Lacks conserved residue(s) required for the propagation of feature annotation.</text>
</comment>
<evidence type="ECO:0000256" key="8">
    <source>
        <dbReference type="ARBA" id="ARBA00022840"/>
    </source>
</evidence>
<dbReference type="Pfam" id="PF00294">
    <property type="entry name" value="PfkB"/>
    <property type="match status" value="1"/>
</dbReference>
<dbReference type="UniPathway" id="UPA00916">
    <property type="reaction ID" value="UER00889"/>
</dbReference>
<evidence type="ECO:0000256" key="9">
    <source>
        <dbReference type="ARBA" id="ARBA00022842"/>
    </source>
</evidence>
<evidence type="ECO:0000256" key="12">
    <source>
        <dbReference type="HAMAP-Rule" id="MF_01987"/>
    </source>
</evidence>
<evidence type="ECO:0000256" key="4">
    <source>
        <dbReference type="ARBA" id="ARBA00022679"/>
    </source>
</evidence>
<feature type="binding site" evidence="12">
    <location>
        <position position="284"/>
    </location>
    <ligand>
        <name>K(+)</name>
        <dbReference type="ChEBI" id="CHEBI:29103"/>
    </ligand>
</feature>
<comment type="activity regulation">
    <text evidence="12">Activated by a monovalent cation that binds near, but not in, the active site. The most likely occupant of the site in vivo is potassium. Ion binding induces a conformational change that may alter substrate affinity.</text>
</comment>
<evidence type="ECO:0000256" key="7">
    <source>
        <dbReference type="ARBA" id="ARBA00022777"/>
    </source>
</evidence>
<feature type="binding site" evidence="12">
    <location>
        <position position="282"/>
    </location>
    <ligand>
        <name>K(+)</name>
        <dbReference type="ChEBI" id="CHEBI:29103"/>
    </ligand>
</feature>
<dbReference type="Gene3D" id="3.40.1190.20">
    <property type="match status" value="1"/>
</dbReference>
<feature type="binding site" evidence="12">
    <location>
        <position position="288"/>
    </location>
    <ligand>
        <name>K(+)</name>
        <dbReference type="ChEBI" id="CHEBI:29103"/>
    </ligand>
</feature>
<dbReference type="Proteomes" id="UP000289856">
    <property type="component" value="Chromosome"/>
</dbReference>
<comment type="catalytic activity">
    <reaction evidence="12">
        <text>D-ribose + ATP = D-ribose 5-phosphate + ADP + H(+)</text>
        <dbReference type="Rhea" id="RHEA:13697"/>
        <dbReference type="ChEBI" id="CHEBI:15378"/>
        <dbReference type="ChEBI" id="CHEBI:30616"/>
        <dbReference type="ChEBI" id="CHEBI:47013"/>
        <dbReference type="ChEBI" id="CHEBI:78346"/>
        <dbReference type="ChEBI" id="CHEBI:456216"/>
        <dbReference type="EC" id="2.7.1.15"/>
    </reaction>
</comment>
<keyword evidence="12" id="KW-0963">Cytoplasm</keyword>
<dbReference type="AlphaFoldDB" id="A0A3T1DCC3"/>
<reference evidence="14 15" key="1">
    <citation type="submission" date="2019-01" db="EMBL/GenBank/DDBJ databases">
        <title>Complete genome sequence of Cohnella hallensis HS21 isolated from Korean fir (Abies koreana) rhizospheric soil.</title>
        <authorList>
            <person name="Jiang L."/>
            <person name="Kang S.W."/>
            <person name="Kim S."/>
            <person name="Jung J."/>
            <person name="Kim C.Y."/>
            <person name="Kim D.H."/>
            <person name="Kim S.W."/>
            <person name="Lee J."/>
        </authorList>
    </citation>
    <scope>NUCLEOTIDE SEQUENCE [LARGE SCALE GENOMIC DNA]</scope>
    <source>
        <strain evidence="14 15">HS21</strain>
    </source>
</reference>
<dbReference type="NCBIfam" id="TIGR02152">
    <property type="entry name" value="D_ribokin_bact"/>
    <property type="match status" value="1"/>
</dbReference>
<feature type="binding site" evidence="12">
    <location>
        <begin position="217"/>
        <end position="222"/>
    </location>
    <ligand>
        <name>ATP</name>
        <dbReference type="ChEBI" id="CHEBI:30616"/>
    </ligand>
</feature>
<dbReference type="PANTHER" id="PTHR10584">
    <property type="entry name" value="SUGAR KINASE"/>
    <property type="match status" value="1"/>
</dbReference>
<feature type="active site" description="Proton acceptor" evidence="12">
    <location>
        <position position="249"/>
    </location>
</feature>
<comment type="function">
    <text evidence="12">Catalyzes the phosphorylation of ribose at O-5 in a reaction requiring ATP and magnesium. The resulting D-ribose-5-phosphate can then be used either for sythesis of nucleotides, histidine, and tryptophan, or as a component of the pentose phosphate pathway.</text>
</comment>
<feature type="binding site" evidence="12">
    <location>
        <position position="137"/>
    </location>
    <ligand>
        <name>substrate</name>
    </ligand>
</feature>
<evidence type="ECO:0000256" key="11">
    <source>
        <dbReference type="ARBA" id="ARBA00023277"/>
    </source>
</evidence>
<dbReference type="GO" id="GO:0005737">
    <property type="term" value="C:cytoplasm"/>
    <property type="evidence" value="ECO:0007669"/>
    <property type="project" value="UniProtKB-SubCell"/>
</dbReference>
<keyword evidence="7 12" id="KW-0418">Kinase</keyword>
<feature type="domain" description="Carbohydrate kinase PfkB" evidence="13">
    <location>
        <begin position="2"/>
        <end position="290"/>
    </location>
</feature>
<keyword evidence="5 12" id="KW-0479">Metal-binding</keyword>
<evidence type="ECO:0000313" key="15">
    <source>
        <dbReference type="Proteomes" id="UP000289856"/>
    </source>
</evidence>
<keyword evidence="8 12" id="KW-0067">ATP-binding</keyword>
<accession>A0A3T1DCC3</accession>
<feature type="binding site" evidence="12">
    <location>
        <position position="243"/>
    </location>
    <ligand>
        <name>K(+)</name>
        <dbReference type="ChEBI" id="CHEBI:29103"/>
    </ligand>
</feature>
<dbReference type="PRINTS" id="PR00990">
    <property type="entry name" value="RIBOKINASE"/>
</dbReference>
<keyword evidence="15" id="KW-1185">Reference proteome</keyword>
<dbReference type="GO" id="GO:0046872">
    <property type="term" value="F:metal ion binding"/>
    <property type="evidence" value="ECO:0007669"/>
    <property type="project" value="UniProtKB-KW"/>
</dbReference>
<dbReference type="KEGG" id="cohn:KCTCHS21_51510"/>
<comment type="cofactor">
    <cofactor evidence="12">
        <name>Mg(2+)</name>
        <dbReference type="ChEBI" id="CHEBI:18420"/>
    </cofactor>
    <text evidence="12">Requires a divalent cation, most likely magnesium in vivo, as an electrophilic catalyst to aid phosphoryl group transfer. It is the chelate of the metal and the nucleotide that is the actual substrate.</text>
</comment>
<dbReference type="GO" id="GO:0004747">
    <property type="term" value="F:ribokinase activity"/>
    <property type="evidence" value="ECO:0007669"/>
    <property type="project" value="UniProtKB-UniRule"/>
</dbReference>
<keyword evidence="9 12" id="KW-0460">Magnesium</keyword>
<dbReference type="InterPro" id="IPR002173">
    <property type="entry name" value="Carboh/pur_kinase_PfkB_CS"/>
</dbReference>
<keyword evidence="11 12" id="KW-0119">Carbohydrate metabolism</keyword>
<evidence type="ECO:0000256" key="6">
    <source>
        <dbReference type="ARBA" id="ARBA00022741"/>
    </source>
</evidence>
<organism evidence="14 15">
    <name type="scientific">Cohnella abietis</name>
    <dbReference type="NCBI Taxonomy" id="2507935"/>
    <lineage>
        <taxon>Bacteria</taxon>
        <taxon>Bacillati</taxon>
        <taxon>Bacillota</taxon>
        <taxon>Bacilli</taxon>
        <taxon>Bacillales</taxon>
        <taxon>Paenibacillaceae</taxon>
        <taxon>Cohnella</taxon>
    </lineage>
</organism>
<evidence type="ECO:0000256" key="5">
    <source>
        <dbReference type="ARBA" id="ARBA00022723"/>
    </source>
</evidence>
<gene>
    <name evidence="14" type="primary">rbsK_1</name>
    <name evidence="12" type="synonym">rbsK</name>
    <name evidence="14" type="ORF">KCTCHS21_51510</name>
</gene>
<feature type="binding site" evidence="12">
    <location>
        <position position="181"/>
    </location>
    <ligand>
        <name>ATP</name>
        <dbReference type="ChEBI" id="CHEBI:30616"/>
    </ligand>
</feature>
<keyword evidence="4 12" id="KW-0808">Transferase</keyword>
<dbReference type="InterPro" id="IPR011611">
    <property type="entry name" value="PfkB_dom"/>
</dbReference>
<feature type="binding site" evidence="12">
    <location>
        <begin position="39"/>
        <end position="43"/>
    </location>
    <ligand>
        <name>substrate</name>
    </ligand>
</feature>
<dbReference type="InterPro" id="IPR002139">
    <property type="entry name" value="Ribo/fructo_kinase"/>
</dbReference>
<dbReference type="SUPFAM" id="SSF53613">
    <property type="entry name" value="Ribokinase-like"/>
    <property type="match status" value="1"/>
</dbReference>
<dbReference type="GO" id="GO:0005524">
    <property type="term" value="F:ATP binding"/>
    <property type="evidence" value="ECO:0007669"/>
    <property type="project" value="UniProtKB-UniRule"/>
</dbReference>
<evidence type="ECO:0000256" key="10">
    <source>
        <dbReference type="ARBA" id="ARBA00022958"/>
    </source>
</evidence>
<keyword evidence="10 12" id="KW-0630">Potassium</keyword>
<dbReference type="HAMAP" id="MF_01987">
    <property type="entry name" value="Ribokinase"/>
    <property type="match status" value="1"/>
</dbReference>
<feature type="binding site" evidence="12">
    <location>
        <position position="279"/>
    </location>
    <ligand>
        <name>K(+)</name>
        <dbReference type="ChEBI" id="CHEBI:29103"/>
    </ligand>
</feature>
<dbReference type="CDD" id="cd01174">
    <property type="entry name" value="ribokinase"/>
    <property type="match status" value="1"/>
</dbReference>
<evidence type="ECO:0000256" key="2">
    <source>
        <dbReference type="ARBA" id="ARBA00012035"/>
    </source>
</evidence>
<evidence type="ECO:0000256" key="1">
    <source>
        <dbReference type="ARBA" id="ARBA00005380"/>
    </source>
</evidence>
<evidence type="ECO:0000256" key="3">
    <source>
        <dbReference type="ARBA" id="ARBA00016943"/>
    </source>
</evidence>
<sequence>MGNVVVVGSINMDIINRVERHPEPGETIHCLDTSYSPGGKGANQAVSSSLAGSSVTMIGAVGNDAFGEVLIKALHNYGVNSSAISIEEGTSGLAFITVDEAGENTIVLSHGANGKVHSDQLSINMLKGAYAVLLQNEIPASVNEAVMRMCREEGVLVYYNPAPAHQLNEYLYDLIDTIILNETEAALISGLQVTDVASAELSAAHFINKGIKNVIITLGSKGALFKSKDSREFVPAFSVKAVDTTAAGDTFIGAFAASQASGGSVKESLVFAAAASAITVTRVGAQQSIPRKEEIEQLLNSSKL</sequence>
<comment type="pathway">
    <text evidence="12">Carbohydrate metabolism; D-ribose degradation; D-ribose 5-phosphate from beta-D-ribopyranose: step 2/2.</text>
</comment>
<dbReference type="InterPro" id="IPR029056">
    <property type="entry name" value="Ribokinase-like"/>
</dbReference>
<feature type="binding site" evidence="12">
    <location>
        <position position="249"/>
    </location>
    <ligand>
        <name>substrate</name>
    </ligand>
</feature>
<dbReference type="RefSeq" id="WP_130614683.1">
    <property type="nucleotide sequence ID" value="NZ_AP019400.1"/>
</dbReference>
<dbReference type="PROSITE" id="PS00584">
    <property type="entry name" value="PFKB_KINASES_2"/>
    <property type="match status" value="1"/>
</dbReference>
<name>A0A3T1DCC3_9BACL</name>
<dbReference type="InterPro" id="IPR011877">
    <property type="entry name" value="Ribokinase"/>
</dbReference>
<dbReference type="PANTHER" id="PTHR10584:SF166">
    <property type="entry name" value="RIBOKINASE"/>
    <property type="match status" value="1"/>
</dbReference>
<feature type="binding site" evidence="12">
    <location>
        <begin position="11"/>
        <end position="13"/>
    </location>
    <ligand>
        <name>substrate</name>
    </ligand>
</feature>
<comment type="similarity">
    <text evidence="12">Belongs to the carbohydrate kinase PfkB family. Ribokinase subfamily.</text>
</comment>
<dbReference type="EC" id="2.7.1.15" evidence="2 12"/>
<comment type="subcellular location">
    <subcellularLocation>
        <location evidence="12">Cytoplasm</location>
    </subcellularLocation>
</comment>
<proteinExistence type="inferred from homology"/>
<dbReference type="EMBL" id="AP019400">
    <property type="protein sequence ID" value="BBI35752.1"/>
    <property type="molecule type" value="Genomic_DNA"/>
</dbReference>
<dbReference type="OrthoDB" id="9775849at2"/>
<feature type="binding site" evidence="12">
    <location>
        <begin position="248"/>
        <end position="249"/>
    </location>
    <ligand>
        <name>ATP</name>
        <dbReference type="ChEBI" id="CHEBI:30616"/>
    </ligand>
</feature>
<comment type="similarity">
    <text evidence="1">Belongs to the carbohydrate kinase pfkB family.</text>
</comment>
<evidence type="ECO:0000259" key="13">
    <source>
        <dbReference type="Pfam" id="PF00294"/>
    </source>
</evidence>
<keyword evidence="6 12" id="KW-0547">Nucleotide-binding</keyword>
<evidence type="ECO:0000313" key="14">
    <source>
        <dbReference type="EMBL" id="BBI35752.1"/>
    </source>
</evidence>
<comment type="subunit">
    <text evidence="12">Homodimer.</text>
</comment>
<protein>
    <recommendedName>
        <fullName evidence="3 12">Ribokinase</fullName>
        <shortName evidence="12">RK</shortName>
        <ecNumber evidence="2 12">2.7.1.15</ecNumber>
    </recommendedName>
</protein>
<feature type="binding site" evidence="12">
    <location>
        <position position="245"/>
    </location>
    <ligand>
        <name>K(+)</name>
        <dbReference type="ChEBI" id="CHEBI:29103"/>
    </ligand>
</feature>
<dbReference type="GO" id="GO:0019303">
    <property type="term" value="P:D-ribose catabolic process"/>
    <property type="evidence" value="ECO:0007669"/>
    <property type="project" value="UniProtKB-UniRule"/>
</dbReference>